<dbReference type="RefSeq" id="WP_136406992.1">
    <property type="nucleotide sequence ID" value="NZ_SSWX01000016.1"/>
</dbReference>
<name>A0A4S5BME8_9BURK</name>
<dbReference type="PROSITE" id="PS51257">
    <property type="entry name" value="PROKAR_LIPOPROTEIN"/>
    <property type="match status" value="1"/>
</dbReference>
<dbReference type="AlphaFoldDB" id="A0A4S5BME8"/>
<comment type="caution">
    <text evidence="2">The sequence shown here is derived from an EMBL/GenBank/DDBJ whole genome shotgun (WGS) entry which is preliminary data.</text>
</comment>
<dbReference type="EMBL" id="SSWX01000016">
    <property type="protein sequence ID" value="THJ32233.1"/>
    <property type="molecule type" value="Genomic_DNA"/>
</dbReference>
<organism evidence="2 3">
    <name type="scientific">Lampropedia aestuarii</name>
    <dbReference type="NCBI Taxonomy" id="2562762"/>
    <lineage>
        <taxon>Bacteria</taxon>
        <taxon>Pseudomonadati</taxon>
        <taxon>Pseudomonadota</taxon>
        <taxon>Betaproteobacteria</taxon>
        <taxon>Burkholderiales</taxon>
        <taxon>Comamonadaceae</taxon>
        <taxon>Lampropedia</taxon>
    </lineage>
</organism>
<evidence type="ECO:0000256" key="1">
    <source>
        <dbReference type="SAM" id="SignalP"/>
    </source>
</evidence>
<dbReference type="OrthoDB" id="8613001at2"/>
<sequence length="239" mass="26141">MTTRSTGLCNKWTMLTMAVLPLLVACQSVPTQEAGLSKQATAVASQDAPVPVLGKDAKGHSIIAFFGAPDTDSEGSLFKEAQQGGFYRVYKGKNAAGQLQVQDFYQANGAPQTSVFVVDPAANVLDWAVLPQDGQITFYRPNGAVRGVTTYQQGKLEGKDIYYNADGTERSVYTWRNDLLDGPFFAQYPGSQSRVEGVAKDDAIVSIKAFDDRGQPLPQEDAERMLEASMIFWYDDIFQ</sequence>
<protein>
    <recommendedName>
        <fullName evidence="4">Toxin-antitoxin system YwqK family antitoxin</fullName>
    </recommendedName>
</protein>
<evidence type="ECO:0000313" key="2">
    <source>
        <dbReference type="EMBL" id="THJ32233.1"/>
    </source>
</evidence>
<evidence type="ECO:0000313" key="3">
    <source>
        <dbReference type="Proteomes" id="UP000306236"/>
    </source>
</evidence>
<feature type="chain" id="PRO_5020349428" description="Toxin-antitoxin system YwqK family antitoxin" evidence="1">
    <location>
        <begin position="34"/>
        <end position="239"/>
    </location>
</feature>
<dbReference type="SUPFAM" id="SSF82185">
    <property type="entry name" value="Histone H3 K4-specific methyltransferase SET7/9 N-terminal domain"/>
    <property type="match status" value="1"/>
</dbReference>
<reference evidence="2 3" key="1">
    <citation type="submission" date="2019-04" db="EMBL/GenBank/DDBJ databases">
        <title>Lampropedia sp YIM MLB12 draf genome.</title>
        <authorList>
            <person name="Wang Y.-X."/>
        </authorList>
    </citation>
    <scope>NUCLEOTIDE SEQUENCE [LARGE SCALE GENOMIC DNA]</scope>
    <source>
        <strain evidence="2 3">YIM MLB12</strain>
    </source>
</reference>
<gene>
    <name evidence="2" type="ORF">E8K88_12425</name>
</gene>
<proteinExistence type="predicted"/>
<feature type="signal peptide" evidence="1">
    <location>
        <begin position="1"/>
        <end position="33"/>
    </location>
</feature>
<keyword evidence="1" id="KW-0732">Signal</keyword>
<accession>A0A4S5BME8</accession>
<keyword evidence="3" id="KW-1185">Reference proteome</keyword>
<dbReference type="Gene3D" id="2.20.110.10">
    <property type="entry name" value="Histone H3 K4-specific methyltransferase SET7/9 N-terminal domain"/>
    <property type="match status" value="1"/>
</dbReference>
<evidence type="ECO:0008006" key="4">
    <source>
        <dbReference type="Google" id="ProtNLM"/>
    </source>
</evidence>
<dbReference type="Proteomes" id="UP000306236">
    <property type="component" value="Unassembled WGS sequence"/>
</dbReference>